<evidence type="ECO:0000313" key="2">
    <source>
        <dbReference type="Proteomes" id="UP001162483"/>
    </source>
</evidence>
<dbReference type="EMBL" id="CATNWA010014915">
    <property type="protein sequence ID" value="CAI9577425.1"/>
    <property type="molecule type" value="Genomic_DNA"/>
</dbReference>
<accession>A0ABN9E014</accession>
<keyword evidence="2" id="KW-1185">Reference proteome</keyword>
<comment type="caution">
    <text evidence="1">The sequence shown here is derived from an EMBL/GenBank/DDBJ whole genome shotgun (WGS) entry which is preliminary data.</text>
</comment>
<protein>
    <submittedName>
        <fullName evidence="1">Uncharacterized protein</fullName>
    </submittedName>
</protein>
<reference evidence="1" key="1">
    <citation type="submission" date="2023-05" db="EMBL/GenBank/DDBJ databases">
        <authorList>
            <person name="Stuckert A."/>
        </authorList>
    </citation>
    <scope>NUCLEOTIDE SEQUENCE</scope>
</reference>
<name>A0ABN9E014_9NEOB</name>
<proteinExistence type="predicted"/>
<organism evidence="1 2">
    <name type="scientific">Staurois parvus</name>
    <dbReference type="NCBI Taxonomy" id="386267"/>
    <lineage>
        <taxon>Eukaryota</taxon>
        <taxon>Metazoa</taxon>
        <taxon>Chordata</taxon>
        <taxon>Craniata</taxon>
        <taxon>Vertebrata</taxon>
        <taxon>Euteleostomi</taxon>
        <taxon>Amphibia</taxon>
        <taxon>Batrachia</taxon>
        <taxon>Anura</taxon>
        <taxon>Neobatrachia</taxon>
        <taxon>Ranoidea</taxon>
        <taxon>Ranidae</taxon>
        <taxon>Staurois</taxon>
    </lineage>
</organism>
<gene>
    <name evidence="1" type="ORF">SPARVUS_LOCUS8712810</name>
</gene>
<sequence length="55" mass="5979">MIGTSRRGPVRRSVFHCVWRTQRAPDREAGSNLWVLQPTAATRPQCIAGGQSASG</sequence>
<dbReference type="Proteomes" id="UP001162483">
    <property type="component" value="Unassembled WGS sequence"/>
</dbReference>
<evidence type="ECO:0000313" key="1">
    <source>
        <dbReference type="EMBL" id="CAI9577425.1"/>
    </source>
</evidence>